<dbReference type="eggNOG" id="COG4771">
    <property type="taxonomic scope" value="Bacteria"/>
</dbReference>
<name>C4LAV3_TOLAT</name>
<comment type="similarity">
    <text evidence="2 10 12">Belongs to the TonB-dependent receptor family.</text>
</comment>
<comment type="subcellular location">
    <subcellularLocation>
        <location evidence="1 10">Cell outer membrane</location>
        <topology evidence="1 10">Multi-pass membrane protein</topology>
    </subcellularLocation>
</comment>
<dbReference type="PANTHER" id="PTHR30069">
    <property type="entry name" value="TONB-DEPENDENT OUTER MEMBRANE RECEPTOR"/>
    <property type="match status" value="1"/>
</dbReference>
<protein>
    <submittedName>
        <fullName evidence="16">TonB-dependent receptor</fullName>
    </submittedName>
</protein>
<accession>C4LAV3</accession>
<keyword evidence="5 10" id="KW-0812">Transmembrane</keyword>
<evidence type="ECO:0000256" key="12">
    <source>
        <dbReference type="RuleBase" id="RU003357"/>
    </source>
</evidence>
<dbReference type="InterPro" id="IPR037066">
    <property type="entry name" value="Plug_dom_sf"/>
</dbReference>
<keyword evidence="17" id="KW-1185">Reference proteome</keyword>
<dbReference type="RefSeq" id="WP_012728906.1">
    <property type="nucleotide sequence ID" value="NC_012691.1"/>
</dbReference>
<dbReference type="EMBL" id="CP001616">
    <property type="protein sequence ID" value="ACQ92307.1"/>
    <property type="molecule type" value="Genomic_DNA"/>
</dbReference>
<evidence type="ECO:0000313" key="17">
    <source>
        <dbReference type="Proteomes" id="UP000009073"/>
    </source>
</evidence>
<keyword evidence="7 12" id="KW-0798">TonB box</keyword>
<reference evidence="17" key="1">
    <citation type="submission" date="2009-05" db="EMBL/GenBank/DDBJ databases">
        <title>Complete sequence of Tolumonas auensis DSM 9187.</title>
        <authorList>
            <consortium name="US DOE Joint Genome Institute"/>
            <person name="Lucas S."/>
            <person name="Copeland A."/>
            <person name="Lapidus A."/>
            <person name="Glavina del Rio T."/>
            <person name="Tice H."/>
            <person name="Bruce D."/>
            <person name="Goodwin L."/>
            <person name="Pitluck S."/>
            <person name="Chertkov O."/>
            <person name="Brettin T."/>
            <person name="Detter J.C."/>
            <person name="Han C."/>
            <person name="Larimer F."/>
            <person name="Land M."/>
            <person name="Hauser L."/>
            <person name="Kyrpides N."/>
            <person name="Mikhailova N."/>
            <person name="Spring S."/>
            <person name="Beller H."/>
        </authorList>
    </citation>
    <scope>NUCLEOTIDE SEQUENCE [LARGE SCALE GENOMIC DNA]</scope>
    <source>
        <strain evidence="17">DSM 9187 / TA4</strain>
    </source>
</reference>
<dbReference type="PROSITE" id="PS52016">
    <property type="entry name" value="TONB_DEPENDENT_REC_3"/>
    <property type="match status" value="1"/>
</dbReference>
<dbReference type="GO" id="GO:0044718">
    <property type="term" value="P:siderophore transmembrane transport"/>
    <property type="evidence" value="ECO:0007669"/>
    <property type="project" value="TreeGrafter"/>
</dbReference>
<dbReference type="HOGENOM" id="CLU_008287_19_4_6"/>
<evidence type="ECO:0000313" key="16">
    <source>
        <dbReference type="EMBL" id="ACQ92307.1"/>
    </source>
</evidence>
<feature type="domain" description="TonB-dependent receptor-like beta-barrel" evidence="14">
    <location>
        <begin position="258"/>
        <end position="603"/>
    </location>
</feature>
<evidence type="ECO:0000259" key="14">
    <source>
        <dbReference type="Pfam" id="PF00593"/>
    </source>
</evidence>
<feature type="chain" id="PRO_5002939046" evidence="13">
    <location>
        <begin position="31"/>
        <end position="641"/>
    </location>
</feature>
<evidence type="ECO:0000256" key="13">
    <source>
        <dbReference type="SAM" id="SignalP"/>
    </source>
</evidence>
<dbReference type="SUPFAM" id="SSF56935">
    <property type="entry name" value="Porins"/>
    <property type="match status" value="1"/>
</dbReference>
<dbReference type="Pfam" id="PF07715">
    <property type="entry name" value="Plug"/>
    <property type="match status" value="1"/>
</dbReference>
<dbReference type="GO" id="GO:0015344">
    <property type="term" value="F:siderophore uptake transmembrane transporter activity"/>
    <property type="evidence" value="ECO:0007669"/>
    <property type="project" value="TreeGrafter"/>
</dbReference>
<dbReference type="Proteomes" id="UP000009073">
    <property type="component" value="Chromosome"/>
</dbReference>
<dbReference type="STRING" id="595494.Tola_0678"/>
<evidence type="ECO:0000259" key="15">
    <source>
        <dbReference type="Pfam" id="PF07715"/>
    </source>
</evidence>
<evidence type="ECO:0000256" key="7">
    <source>
        <dbReference type="ARBA" id="ARBA00023077"/>
    </source>
</evidence>
<keyword evidence="8 10" id="KW-0472">Membrane</keyword>
<dbReference type="InterPro" id="IPR039426">
    <property type="entry name" value="TonB-dep_rcpt-like"/>
</dbReference>
<dbReference type="PANTHER" id="PTHR30069:SF41">
    <property type="entry name" value="HEME_HEMOPEXIN UTILIZATION PROTEIN C"/>
    <property type="match status" value="1"/>
</dbReference>
<evidence type="ECO:0000256" key="8">
    <source>
        <dbReference type="ARBA" id="ARBA00023136"/>
    </source>
</evidence>
<keyword evidence="6 13" id="KW-0732">Signal</keyword>
<dbReference type="Gene3D" id="2.170.130.10">
    <property type="entry name" value="TonB-dependent receptor, plug domain"/>
    <property type="match status" value="1"/>
</dbReference>
<dbReference type="OrthoDB" id="9760494at2"/>
<evidence type="ECO:0000256" key="11">
    <source>
        <dbReference type="PROSITE-ProRule" id="PRU10144"/>
    </source>
</evidence>
<reference evidence="16 17" key="2">
    <citation type="journal article" date="2011" name="Stand. Genomic Sci.">
        <title>Complete genome sequence of Tolumonas auensis type strain (TA 4).</title>
        <authorList>
            <person name="Chertkov O."/>
            <person name="Copeland A."/>
            <person name="Lucas S."/>
            <person name="Lapidus A."/>
            <person name="Berry K.W."/>
            <person name="Detter J.C."/>
            <person name="Del Rio T.G."/>
            <person name="Hammon N."/>
            <person name="Dalin E."/>
            <person name="Tice H."/>
            <person name="Pitluck S."/>
            <person name="Richardson P."/>
            <person name="Bruce D."/>
            <person name="Goodwin L."/>
            <person name="Han C."/>
            <person name="Tapia R."/>
            <person name="Saunders E."/>
            <person name="Schmutz J."/>
            <person name="Brettin T."/>
            <person name="Larimer F."/>
            <person name="Land M."/>
            <person name="Hauser L."/>
            <person name="Spring S."/>
            <person name="Rohde M."/>
            <person name="Kyrpides N.C."/>
            <person name="Ivanova N."/>
            <person name="Goker M."/>
            <person name="Beller H.R."/>
            <person name="Klenk H.P."/>
            <person name="Woyke T."/>
        </authorList>
    </citation>
    <scope>NUCLEOTIDE SEQUENCE [LARGE SCALE GENOMIC DNA]</scope>
    <source>
        <strain evidence="17">DSM 9187 / TA4</strain>
    </source>
</reference>
<dbReference type="InterPro" id="IPR000531">
    <property type="entry name" value="Beta-barrel_TonB"/>
</dbReference>
<dbReference type="AlphaFoldDB" id="C4LAV3"/>
<dbReference type="Pfam" id="PF00593">
    <property type="entry name" value="TonB_dep_Rec_b-barrel"/>
    <property type="match status" value="1"/>
</dbReference>
<dbReference type="GO" id="GO:0009279">
    <property type="term" value="C:cell outer membrane"/>
    <property type="evidence" value="ECO:0007669"/>
    <property type="project" value="UniProtKB-SubCell"/>
</dbReference>
<gene>
    <name evidence="16" type="ordered locus">Tola_0678</name>
</gene>
<keyword evidence="16" id="KW-0675">Receptor</keyword>
<dbReference type="InterPro" id="IPR010917">
    <property type="entry name" value="TonB_rcpt_CS"/>
</dbReference>
<feature type="signal peptide" evidence="13">
    <location>
        <begin position="1"/>
        <end position="30"/>
    </location>
</feature>
<organism evidence="16 17">
    <name type="scientific">Tolumonas auensis (strain DSM 9187 / NBRC 110442 / TA 4)</name>
    <dbReference type="NCBI Taxonomy" id="595494"/>
    <lineage>
        <taxon>Bacteria</taxon>
        <taxon>Pseudomonadati</taxon>
        <taxon>Pseudomonadota</taxon>
        <taxon>Gammaproteobacteria</taxon>
        <taxon>Aeromonadales</taxon>
        <taxon>Aeromonadaceae</taxon>
        <taxon>Tolumonas</taxon>
    </lineage>
</organism>
<dbReference type="KEGG" id="tau:Tola_0678"/>
<feature type="short sequence motif" description="TonB C-terminal box" evidence="11">
    <location>
        <begin position="624"/>
        <end position="641"/>
    </location>
</feature>
<sequence>MQQQSKQILTRTLLASSLSLAFFGGQTALAEEAVNELDNIEVTADKEKAVTAKQLEQKQAASLQEIFKDKTDFTVGGGSLPAAQKLYARGLEDTMMNVSIDGAQQTGYLFHHQGRVGVDPDIIKAVEADAGTGAATAGPGALAGSVNVETKDATDILRKDEKAGAIVKSTYHSNGKGFKNTGTAFGRIGENSGLLVSASQLDTDSYQDGNGDTVKNTDIKQEDFFTKLSGDINEKHYASLSHENRVDEGNRNLRAHMIASDWNPETEQKNARSTTTFNHKYKSGNPLFNTKTTVYHTDASLDITNDGSQSGAGVETWGSDLRNTMDLDKADITFGTDYRHDRAYQTGAGTAGDEDLTVLGLYLQSDYRFAPDWMLSAGARFDHYDYNDNIGQNFSSEGLSPNVGLTWFVTDEVNLFARHSRALRGVGTKEVYVMARTTNDSDIDPERAHTTEFGTEYEHGNLHAKVQGFSQRIENFIPNSTGTRDNEGTVRVWGYSADAGYRWGQLDSRVGVTLSRPTLNNEPLSDSNMSLGTSTGRTWTTGLDYHFTEQRVDIGWTGRVTERLTEVPSGSKEKPGYAVHDAYVSWRPMANTDFDLKFAVINLFDKQFLDQASYGYTSRYNMWAGVPEAGRDFRLTASMRF</sequence>
<feature type="domain" description="TonB-dependent receptor plug" evidence="15">
    <location>
        <begin position="48"/>
        <end position="144"/>
    </location>
</feature>
<evidence type="ECO:0000256" key="4">
    <source>
        <dbReference type="ARBA" id="ARBA00022452"/>
    </source>
</evidence>
<evidence type="ECO:0000256" key="1">
    <source>
        <dbReference type="ARBA" id="ARBA00004571"/>
    </source>
</evidence>
<keyword evidence="4 10" id="KW-1134">Transmembrane beta strand</keyword>
<evidence type="ECO:0000256" key="3">
    <source>
        <dbReference type="ARBA" id="ARBA00022448"/>
    </source>
</evidence>
<keyword evidence="3 10" id="KW-0813">Transport</keyword>
<evidence type="ECO:0000256" key="2">
    <source>
        <dbReference type="ARBA" id="ARBA00009810"/>
    </source>
</evidence>
<evidence type="ECO:0000256" key="5">
    <source>
        <dbReference type="ARBA" id="ARBA00022692"/>
    </source>
</evidence>
<evidence type="ECO:0000256" key="6">
    <source>
        <dbReference type="ARBA" id="ARBA00022729"/>
    </source>
</evidence>
<evidence type="ECO:0000256" key="9">
    <source>
        <dbReference type="ARBA" id="ARBA00023237"/>
    </source>
</evidence>
<evidence type="ECO:0000256" key="10">
    <source>
        <dbReference type="PROSITE-ProRule" id="PRU01360"/>
    </source>
</evidence>
<dbReference type="PROSITE" id="PS01156">
    <property type="entry name" value="TONB_DEPENDENT_REC_2"/>
    <property type="match status" value="1"/>
</dbReference>
<dbReference type="InterPro" id="IPR036942">
    <property type="entry name" value="Beta-barrel_TonB_sf"/>
</dbReference>
<dbReference type="Gene3D" id="2.40.170.20">
    <property type="entry name" value="TonB-dependent receptor, beta-barrel domain"/>
    <property type="match status" value="1"/>
</dbReference>
<dbReference type="InterPro" id="IPR012910">
    <property type="entry name" value="Plug_dom"/>
</dbReference>
<proteinExistence type="inferred from homology"/>
<keyword evidence="9 10" id="KW-0998">Cell outer membrane</keyword>